<protein>
    <submittedName>
        <fullName evidence="1">Uncharacterized protein</fullName>
    </submittedName>
</protein>
<name>A0ABD5Y9F6_9EURY</name>
<dbReference type="AlphaFoldDB" id="A0ABD5Y9F6"/>
<proteinExistence type="predicted"/>
<dbReference type="Proteomes" id="UP001596432">
    <property type="component" value="Unassembled WGS sequence"/>
</dbReference>
<reference evidence="1 2" key="1">
    <citation type="journal article" date="2019" name="Int. J. Syst. Evol. Microbiol.">
        <title>The Global Catalogue of Microorganisms (GCM) 10K type strain sequencing project: providing services to taxonomists for standard genome sequencing and annotation.</title>
        <authorList>
            <consortium name="The Broad Institute Genomics Platform"/>
            <consortium name="The Broad Institute Genome Sequencing Center for Infectious Disease"/>
            <person name="Wu L."/>
            <person name="Ma J."/>
        </authorList>
    </citation>
    <scope>NUCLEOTIDE SEQUENCE [LARGE SCALE GENOMIC DNA]</scope>
    <source>
        <strain evidence="1 2">XZYJT29</strain>
    </source>
</reference>
<keyword evidence="2" id="KW-1185">Reference proteome</keyword>
<evidence type="ECO:0000313" key="2">
    <source>
        <dbReference type="Proteomes" id="UP001596432"/>
    </source>
</evidence>
<gene>
    <name evidence="1" type="ORF">ACFQMA_24425</name>
</gene>
<organism evidence="1 2">
    <name type="scientific">Halosimplex aquaticum</name>
    <dbReference type="NCBI Taxonomy" id="3026162"/>
    <lineage>
        <taxon>Archaea</taxon>
        <taxon>Methanobacteriati</taxon>
        <taxon>Methanobacteriota</taxon>
        <taxon>Stenosarchaea group</taxon>
        <taxon>Halobacteria</taxon>
        <taxon>Halobacteriales</taxon>
        <taxon>Haloarculaceae</taxon>
        <taxon>Halosimplex</taxon>
    </lineage>
</organism>
<sequence>MSRSSIVSAGGQASPDTTLSVKTELFLERASNLDSAVFDVSPRAWWCEVVSDWDDLQFVELSWSSCIAAACLVI</sequence>
<accession>A0ABD5Y9F6</accession>
<dbReference type="RefSeq" id="WP_382261886.1">
    <property type="nucleotide sequence ID" value="NZ_JBHTAS010000002.1"/>
</dbReference>
<evidence type="ECO:0000313" key="1">
    <source>
        <dbReference type="EMBL" id="MFC7142956.1"/>
    </source>
</evidence>
<comment type="caution">
    <text evidence="1">The sequence shown here is derived from an EMBL/GenBank/DDBJ whole genome shotgun (WGS) entry which is preliminary data.</text>
</comment>
<dbReference type="EMBL" id="JBHTAS010000002">
    <property type="protein sequence ID" value="MFC7142956.1"/>
    <property type="molecule type" value="Genomic_DNA"/>
</dbReference>